<keyword evidence="1" id="KW-1185">Reference proteome</keyword>
<organism evidence="1 2">
    <name type="scientific">Ascaris lumbricoides</name>
    <name type="common">Giant roundworm</name>
    <dbReference type="NCBI Taxonomy" id="6252"/>
    <lineage>
        <taxon>Eukaryota</taxon>
        <taxon>Metazoa</taxon>
        <taxon>Ecdysozoa</taxon>
        <taxon>Nematoda</taxon>
        <taxon>Chromadorea</taxon>
        <taxon>Rhabditida</taxon>
        <taxon>Spirurina</taxon>
        <taxon>Ascaridomorpha</taxon>
        <taxon>Ascaridoidea</taxon>
        <taxon>Ascarididae</taxon>
        <taxon>Ascaris</taxon>
    </lineage>
</organism>
<dbReference type="Proteomes" id="UP000036681">
    <property type="component" value="Unplaced"/>
</dbReference>
<accession>A0A0M3HJF6</accession>
<proteinExistence type="predicted"/>
<evidence type="ECO:0000313" key="2">
    <source>
        <dbReference type="WBParaSite" id="ALUE_0000165101-mRNA-1"/>
    </source>
</evidence>
<evidence type="ECO:0000313" key="1">
    <source>
        <dbReference type="Proteomes" id="UP000036681"/>
    </source>
</evidence>
<sequence length="33" mass="4037">MRFDLRGFGKRVTAFEATVWPEKRCRRQHEQAE</sequence>
<protein>
    <submittedName>
        <fullName evidence="2">Transcriptional regulator</fullName>
    </submittedName>
</protein>
<name>A0A0M3HJF6_ASCLU</name>
<dbReference type="AlphaFoldDB" id="A0A0M3HJF6"/>
<reference evidence="2" key="1">
    <citation type="submission" date="2017-02" db="UniProtKB">
        <authorList>
            <consortium name="WormBaseParasite"/>
        </authorList>
    </citation>
    <scope>IDENTIFICATION</scope>
</reference>
<dbReference type="WBParaSite" id="ALUE_0000165101-mRNA-1">
    <property type="protein sequence ID" value="ALUE_0000165101-mRNA-1"/>
    <property type="gene ID" value="ALUE_0000165101"/>
</dbReference>